<dbReference type="EMBL" id="CP117430">
    <property type="protein sequence ID" value="WLI16530.1"/>
    <property type="molecule type" value="Genomic_DNA"/>
</dbReference>
<gene>
    <name evidence="1" type="ORF">PSH88_19720</name>
</gene>
<dbReference type="Proteomes" id="UP001230768">
    <property type="component" value="Chromosome"/>
</dbReference>
<dbReference type="Pfam" id="PF05932">
    <property type="entry name" value="CesT"/>
    <property type="match status" value="1"/>
</dbReference>
<protein>
    <submittedName>
        <fullName evidence="1">CesT family type III secretion system chaperone</fullName>
    </submittedName>
</protein>
<dbReference type="InterPro" id="IPR010261">
    <property type="entry name" value="Tir_chaperone"/>
</dbReference>
<reference evidence="1 2" key="1">
    <citation type="submission" date="2023-02" db="EMBL/GenBank/DDBJ databases">
        <title>Evolution of Hrp T3SS in non-pathogenic Pseudomonas fluorescens.</title>
        <authorList>
            <person name="Liao K."/>
            <person name="Wei H."/>
            <person name="Gu Y."/>
        </authorList>
    </citation>
    <scope>NUCLEOTIDE SEQUENCE [LARGE SCALE GENOMIC DNA]</scope>
    <source>
        <strain evidence="1 2">FP607</strain>
    </source>
</reference>
<accession>A0ABY9GL79</accession>
<name>A0ABY9GL79_9PSED</name>
<evidence type="ECO:0000313" key="2">
    <source>
        <dbReference type="Proteomes" id="UP001230768"/>
    </source>
</evidence>
<keyword evidence="2" id="KW-1185">Reference proteome</keyword>
<dbReference type="CDD" id="cd16364">
    <property type="entry name" value="T3SC_I-like"/>
    <property type="match status" value="1"/>
</dbReference>
<proteinExistence type="predicted"/>
<evidence type="ECO:0000313" key="1">
    <source>
        <dbReference type="EMBL" id="WLI16530.1"/>
    </source>
</evidence>
<dbReference type="RefSeq" id="WP_305422185.1">
    <property type="nucleotide sequence ID" value="NZ_CP117430.1"/>
</dbReference>
<sequence length="312" mass="33542">MNSRFRSTFISPATLRHSTEAHHWLQEAALYLGVCDGEAQIFTETGLLRLPGMSIQLRLWHDEPVPQWLALGLLPRPPNVSVPLWNELLLRGNCTISAMGACTAALDERGHAVLISRLTQAHSATCELGEQLALMIALAESLVGGAIALGAGPFPSELPARPHTLPEVSQKATSQASIAHDWHLPLLAQTLHYLGDPTPLVHVETIGVIRIGPQHLEIIADGDKRHLLISTPIARSLHSSAQRHLALRANLELMALTGCTLALAPHGACLQGRWDTYGLDGYALGDWLGDIAQLATALGARSPSVSATELRP</sequence>
<organism evidence="1 2">
    <name type="scientific">Pseudomonas wuhanensis</name>
    <dbReference type="NCBI Taxonomy" id="2954098"/>
    <lineage>
        <taxon>Bacteria</taxon>
        <taxon>Pseudomonadati</taxon>
        <taxon>Pseudomonadota</taxon>
        <taxon>Gammaproteobacteria</taxon>
        <taxon>Pseudomonadales</taxon>
        <taxon>Pseudomonadaceae</taxon>
        <taxon>Pseudomonas</taxon>
    </lineage>
</organism>